<evidence type="ECO:0000313" key="3">
    <source>
        <dbReference type="Proteomes" id="UP001196565"/>
    </source>
</evidence>
<feature type="region of interest" description="Disordered" evidence="1">
    <location>
        <begin position="329"/>
        <end position="576"/>
    </location>
</feature>
<name>A0ABS7AHA3_9PROT</name>
<sequence>MPVSTLPPDGGIAGRVRQEAWRTARHRGLAGALTALWLLGMPQPAAAQQPSATAAAPRPVATSGQQQALTQAQLEQLLAPIALYPDDLLMQVLMASTYPLEVVQAKRWLGEGQNAALRGDALTQALVAQPWDPSVKSLVPFPDVLTMMNDQLDWTQQLGDTVLAQQQDVMNAVQVLRGRAQAAGTLQSGPQQTVNVTQTVNVPPPAAGAPPPVVTPPPQVITIAPTQPNTVYVPAYDPNVVYGTWPYPQTPPYYYPPPVGWGVGNALLTGMAFATGAAVVGSLWGWASPSWGRGNIDVNVNRYNNINVNRAQINNNVWQHDVSHRHGVAYSNDSVRNRVGATRPGVDGVDRTQARDQLRGRMDQAERGGGLGGDRQGAGRLGGDGPGLGGNRPGGGDGPLAGARSGGGDGPGAGGGRGGGDGPLAGARPGGGDRPGAGGGRPDGDGPLAGARPDGSNRPGGGAGAGRPGGGDGPLAGARPGGGDRPGGGGGAQAGARPGGGSTPQRPNAGQGNRPQAQRPDAQQRPTPQGFQGMGQGSRDRAAAQRGASSRQAMQRPAGGGGRAGGGARGGGGHRR</sequence>
<gene>
    <name evidence="2" type="ORF">KPL78_27845</name>
</gene>
<feature type="compositionally biased region" description="Gly residues" evidence="1">
    <location>
        <begin position="458"/>
        <end position="502"/>
    </location>
</feature>
<comment type="caution">
    <text evidence="2">The sequence shown here is derived from an EMBL/GenBank/DDBJ whole genome shotgun (WGS) entry which is preliminary data.</text>
</comment>
<evidence type="ECO:0000313" key="2">
    <source>
        <dbReference type="EMBL" id="MBW6401697.1"/>
    </source>
</evidence>
<protein>
    <submittedName>
        <fullName evidence="2">DUF3300 domain-containing protein</fullName>
    </submittedName>
</protein>
<feature type="compositionally biased region" description="Gly residues" evidence="1">
    <location>
        <begin position="367"/>
        <end position="441"/>
    </location>
</feature>
<feature type="compositionally biased region" description="Low complexity" evidence="1">
    <location>
        <begin position="445"/>
        <end position="457"/>
    </location>
</feature>
<dbReference type="Pfam" id="PF11737">
    <property type="entry name" value="DUF3300"/>
    <property type="match status" value="1"/>
</dbReference>
<dbReference type="PANTHER" id="PTHR40269">
    <property type="entry name" value="OUTER MEMBRANE PROTEIN-RELATED"/>
    <property type="match status" value="1"/>
</dbReference>
<dbReference type="EMBL" id="JAHYBZ010000014">
    <property type="protein sequence ID" value="MBW6401697.1"/>
    <property type="molecule type" value="Genomic_DNA"/>
</dbReference>
<feature type="compositionally biased region" description="Polar residues" evidence="1">
    <location>
        <begin position="503"/>
        <end position="513"/>
    </location>
</feature>
<feature type="compositionally biased region" description="Low complexity" evidence="1">
    <location>
        <begin position="514"/>
        <end position="529"/>
    </location>
</feature>
<proteinExistence type="predicted"/>
<feature type="compositionally biased region" description="Gly residues" evidence="1">
    <location>
        <begin position="558"/>
        <end position="576"/>
    </location>
</feature>
<feature type="compositionally biased region" description="Basic and acidic residues" evidence="1">
    <location>
        <begin position="348"/>
        <end position="366"/>
    </location>
</feature>
<feature type="compositionally biased region" description="Low complexity" evidence="1">
    <location>
        <begin position="544"/>
        <end position="556"/>
    </location>
</feature>
<dbReference type="InterPro" id="IPR021728">
    <property type="entry name" value="DUF3300"/>
</dbReference>
<organism evidence="2 3">
    <name type="scientific">Roseomonas alba</name>
    <dbReference type="NCBI Taxonomy" id="2846776"/>
    <lineage>
        <taxon>Bacteria</taxon>
        <taxon>Pseudomonadati</taxon>
        <taxon>Pseudomonadota</taxon>
        <taxon>Alphaproteobacteria</taxon>
        <taxon>Acetobacterales</taxon>
        <taxon>Roseomonadaceae</taxon>
        <taxon>Roseomonas</taxon>
    </lineage>
</organism>
<dbReference type="Proteomes" id="UP001196565">
    <property type="component" value="Unassembled WGS sequence"/>
</dbReference>
<reference evidence="2 3" key="1">
    <citation type="submission" date="2021-07" db="EMBL/GenBank/DDBJ databases">
        <authorList>
            <person name="So Y."/>
        </authorList>
    </citation>
    <scope>NUCLEOTIDE SEQUENCE [LARGE SCALE GENOMIC DNA]</scope>
    <source>
        <strain evidence="2 3">HJA6</strain>
    </source>
</reference>
<dbReference type="PANTHER" id="PTHR40269:SF1">
    <property type="entry name" value="OUTER MEMBRANE PROTEIN"/>
    <property type="match status" value="1"/>
</dbReference>
<evidence type="ECO:0000256" key="1">
    <source>
        <dbReference type="SAM" id="MobiDB-lite"/>
    </source>
</evidence>
<dbReference type="RefSeq" id="WP_219766574.1">
    <property type="nucleotide sequence ID" value="NZ_JAHYBZ010000014.1"/>
</dbReference>
<accession>A0ABS7AHA3</accession>
<keyword evidence="3" id="KW-1185">Reference proteome</keyword>